<evidence type="ECO:0000256" key="4">
    <source>
        <dbReference type="ARBA" id="ARBA00022692"/>
    </source>
</evidence>
<dbReference type="AlphaFoldDB" id="A0A833QTC4"/>
<evidence type="ECO:0000256" key="8">
    <source>
        <dbReference type="ARBA" id="ARBA00032043"/>
    </source>
</evidence>
<feature type="transmembrane region" description="Helical" evidence="10">
    <location>
        <begin position="69"/>
        <end position="88"/>
    </location>
</feature>
<dbReference type="Pfam" id="PF00083">
    <property type="entry name" value="Sugar_tr"/>
    <property type="match status" value="1"/>
</dbReference>
<reference evidence="12" key="1">
    <citation type="submission" date="2020-01" db="EMBL/GenBank/DDBJ databases">
        <title>Genome sequence of Kobresia littledalei, the first chromosome-level genome in the family Cyperaceae.</title>
        <authorList>
            <person name="Qu G."/>
        </authorList>
    </citation>
    <scope>NUCLEOTIDE SEQUENCE</scope>
    <source>
        <strain evidence="12">C.B.Clarke</strain>
        <tissue evidence="12">Leaf</tissue>
    </source>
</reference>
<feature type="transmembrane region" description="Helical" evidence="10">
    <location>
        <begin position="481"/>
        <end position="500"/>
    </location>
</feature>
<evidence type="ECO:0000313" key="12">
    <source>
        <dbReference type="EMBL" id="KAF3328218.1"/>
    </source>
</evidence>
<accession>A0A833QTC4</accession>
<dbReference type="GO" id="GO:0016020">
    <property type="term" value="C:membrane"/>
    <property type="evidence" value="ECO:0007669"/>
    <property type="project" value="UniProtKB-SubCell"/>
</dbReference>
<evidence type="ECO:0000256" key="10">
    <source>
        <dbReference type="SAM" id="Phobius"/>
    </source>
</evidence>
<evidence type="ECO:0000256" key="7">
    <source>
        <dbReference type="ARBA" id="ARBA00023136"/>
    </source>
</evidence>
<evidence type="ECO:0000313" key="13">
    <source>
        <dbReference type="Proteomes" id="UP000623129"/>
    </source>
</evidence>
<gene>
    <name evidence="12" type="ORF">FCM35_KLT06824</name>
</gene>
<keyword evidence="13" id="KW-1185">Reference proteome</keyword>
<feature type="transmembrane region" description="Helical" evidence="10">
    <location>
        <begin position="440"/>
        <end position="460"/>
    </location>
</feature>
<feature type="transmembrane region" description="Helical" evidence="10">
    <location>
        <begin position="401"/>
        <end position="420"/>
    </location>
</feature>
<dbReference type="PANTHER" id="PTHR24064">
    <property type="entry name" value="SOLUTE CARRIER FAMILY 22 MEMBER"/>
    <property type="match status" value="1"/>
</dbReference>
<dbReference type="PROSITE" id="PS50850">
    <property type="entry name" value="MFS"/>
    <property type="match status" value="1"/>
</dbReference>
<dbReference type="InterPro" id="IPR036259">
    <property type="entry name" value="MFS_trans_sf"/>
</dbReference>
<dbReference type="CDD" id="cd17364">
    <property type="entry name" value="MFS_PhT"/>
    <property type="match status" value="1"/>
</dbReference>
<organism evidence="12 13">
    <name type="scientific">Carex littledalei</name>
    <dbReference type="NCBI Taxonomy" id="544730"/>
    <lineage>
        <taxon>Eukaryota</taxon>
        <taxon>Viridiplantae</taxon>
        <taxon>Streptophyta</taxon>
        <taxon>Embryophyta</taxon>
        <taxon>Tracheophyta</taxon>
        <taxon>Spermatophyta</taxon>
        <taxon>Magnoliopsida</taxon>
        <taxon>Liliopsida</taxon>
        <taxon>Poales</taxon>
        <taxon>Cyperaceae</taxon>
        <taxon>Cyperoideae</taxon>
        <taxon>Cariceae</taxon>
        <taxon>Carex</taxon>
        <taxon>Carex subgen. Euthyceras</taxon>
    </lineage>
</organism>
<keyword evidence="3" id="KW-0592">Phosphate transport</keyword>
<dbReference type="InterPro" id="IPR004738">
    <property type="entry name" value="Phos_permease"/>
</dbReference>
<feature type="transmembrane region" description="Helical" evidence="10">
    <location>
        <begin position="125"/>
        <end position="143"/>
    </location>
</feature>
<comment type="caution">
    <text evidence="12">The sequence shown here is derived from an EMBL/GenBank/DDBJ whole genome shotgun (WGS) entry which is preliminary data.</text>
</comment>
<keyword evidence="2" id="KW-0813">Transport</keyword>
<dbReference type="SUPFAM" id="SSF103473">
    <property type="entry name" value="MFS general substrate transporter"/>
    <property type="match status" value="1"/>
</dbReference>
<dbReference type="FunFam" id="1.20.1250.20:FF:000175">
    <property type="entry name" value="Inorganic phosphate transporter 1-6"/>
    <property type="match status" value="1"/>
</dbReference>
<keyword evidence="7 10" id="KW-0472">Membrane</keyword>
<dbReference type="EMBL" id="SWLB01000016">
    <property type="protein sequence ID" value="KAF3328218.1"/>
    <property type="molecule type" value="Genomic_DNA"/>
</dbReference>
<protein>
    <recommendedName>
        <fullName evidence="8">H(+)/Pi cotransporter</fullName>
    </recommendedName>
</protein>
<keyword evidence="5" id="KW-0769">Symport</keyword>
<evidence type="ECO:0000259" key="11">
    <source>
        <dbReference type="PROSITE" id="PS50850"/>
    </source>
</evidence>
<feature type="transmembrane region" description="Helical" evidence="10">
    <location>
        <begin position="370"/>
        <end position="389"/>
    </location>
</feature>
<dbReference type="InterPro" id="IPR005828">
    <property type="entry name" value="MFS_sugar_transport-like"/>
</dbReference>
<feature type="transmembrane region" description="Helical" evidence="10">
    <location>
        <begin position="347"/>
        <end position="364"/>
    </location>
</feature>
<evidence type="ECO:0000256" key="2">
    <source>
        <dbReference type="ARBA" id="ARBA00022448"/>
    </source>
</evidence>
<feature type="transmembrane region" description="Helical" evidence="10">
    <location>
        <begin position="164"/>
        <end position="190"/>
    </location>
</feature>
<comment type="subcellular location">
    <subcellularLocation>
        <location evidence="1">Membrane</location>
        <topology evidence="1">Multi-pass membrane protein</topology>
    </subcellularLocation>
</comment>
<feature type="transmembrane region" description="Helical" evidence="10">
    <location>
        <begin position="100"/>
        <end position="119"/>
    </location>
</feature>
<dbReference type="Proteomes" id="UP000623129">
    <property type="component" value="Unassembled WGS sequence"/>
</dbReference>
<dbReference type="NCBIfam" id="TIGR00887">
    <property type="entry name" value="2A0109"/>
    <property type="match status" value="1"/>
</dbReference>
<dbReference type="GO" id="GO:0006817">
    <property type="term" value="P:phosphate ion transport"/>
    <property type="evidence" value="ECO:0007669"/>
    <property type="project" value="UniProtKB-KW"/>
</dbReference>
<evidence type="ECO:0000256" key="5">
    <source>
        <dbReference type="ARBA" id="ARBA00022847"/>
    </source>
</evidence>
<keyword evidence="6 10" id="KW-1133">Transmembrane helix</keyword>
<dbReference type="GO" id="GO:0015293">
    <property type="term" value="F:symporter activity"/>
    <property type="evidence" value="ECO:0007669"/>
    <property type="project" value="UniProtKB-KW"/>
</dbReference>
<evidence type="ECO:0000256" key="9">
    <source>
        <dbReference type="ARBA" id="ARBA00044504"/>
    </source>
</evidence>
<dbReference type="InterPro" id="IPR020846">
    <property type="entry name" value="MFS_dom"/>
</dbReference>
<feature type="transmembrane region" description="Helical" evidence="10">
    <location>
        <begin position="213"/>
        <end position="232"/>
    </location>
</feature>
<proteinExistence type="inferred from homology"/>
<evidence type="ECO:0000256" key="1">
    <source>
        <dbReference type="ARBA" id="ARBA00004141"/>
    </source>
</evidence>
<feature type="transmembrane region" description="Helical" evidence="10">
    <location>
        <begin position="20"/>
        <end position="49"/>
    </location>
</feature>
<dbReference type="OrthoDB" id="433512at2759"/>
<evidence type="ECO:0000256" key="3">
    <source>
        <dbReference type="ARBA" id="ARBA00022592"/>
    </source>
</evidence>
<comment type="similarity">
    <text evidence="9">Belongs to the major facilitator superfamily. Phosphate:H(+) symporter (TC 2.A.1.9) family.</text>
</comment>
<name>A0A833QTC4_9POAL</name>
<dbReference type="Gene3D" id="1.20.1250.20">
    <property type="entry name" value="MFS general substrate transporter like domains"/>
    <property type="match status" value="1"/>
</dbReference>
<keyword evidence="4 10" id="KW-0812">Transmembrane</keyword>
<feature type="domain" description="Major facilitator superfamily (MFS) profile" evidence="11">
    <location>
        <begin position="24"/>
        <end position="505"/>
    </location>
</feature>
<evidence type="ECO:0000256" key="6">
    <source>
        <dbReference type="ARBA" id="ARBA00022989"/>
    </source>
</evidence>
<dbReference type="GO" id="GO:0005315">
    <property type="term" value="F:phosphate transmembrane transporter activity"/>
    <property type="evidence" value="ECO:0007669"/>
    <property type="project" value="InterPro"/>
</dbReference>
<sequence length="525" mass="58097">MPREQLAVLEKLDKAKTQGYHFLAIVIAGMGFFTDAYDLFVISIVAKLIGRLYYTDPTYKNPGTLPPNVSAAVTGVALCGTLAGQLFFGWLGDKMGRKSVYGFTLILMVICSLASGLSFGHQPKGVITTLCFFRFWLGFGVGGDYPLSATIMSEYANKKTRGSFIAAVFAMQGFGILFAALVSLIVSAGFKSKYPAPSYNQDHVRSTQSQGDYLWRIVLMFGSVPAALTYYWRMRMPETARYTALIARNTKQATSDMSKVLQEEIEEDVTRAQNDVGHQWGLFSPQFAKRHGVHLVATTTTWFFLDVAFYSQNLFQKDIFSKVGWIPKAGTMNAIEEVFRIARAQTYIALCGTIPGYWFTVAFIDIIGRFWIQLMGFIMMTIFMLALAIPYNHWIQPGNHTGFVVMYGLTFFFANFGPNSTTFIVPAEVFPARLRSTCHGISAAAGKAGAIIGAFGFLYASQGKTPETRDRGYPKGIGLRNSLFVLASTNLIGTVMSLFVPEAMGKSLEEVSKENLDDDEEKTHV</sequence>